<accession>A0A7J9D7U9</accession>
<proteinExistence type="predicted"/>
<reference evidence="1 2" key="1">
    <citation type="journal article" date="2019" name="Genome Biol. Evol.">
        <title>Insights into the evolution of the New World diploid cottons (Gossypium, subgenus Houzingenia) based on genome sequencing.</title>
        <authorList>
            <person name="Grover C.E."/>
            <person name="Arick M.A. 2nd"/>
            <person name="Thrash A."/>
            <person name="Conover J.L."/>
            <person name="Sanders W.S."/>
            <person name="Peterson D.G."/>
            <person name="Frelichowski J.E."/>
            <person name="Scheffler J.A."/>
            <person name="Scheffler B.E."/>
            <person name="Wendel J.F."/>
        </authorList>
    </citation>
    <scope>NUCLEOTIDE SEQUENCE [LARGE SCALE GENOMIC DNA]</scope>
    <source>
        <strain evidence="1">5</strain>
        <tissue evidence="1">Leaf</tissue>
    </source>
</reference>
<evidence type="ECO:0000313" key="2">
    <source>
        <dbReference type="Proteomes" id="UP000593579"/>
    </source>
</evidence>
<keyword evidence="2" id="KW-1185">Reference proteome</keyword>
<organism evidence="1 2">
    <name type="scientific">Gossypium gossypioides</name>
    <name type="common">Mexican cotton</name>
    <name type="synonym">Selera gossypioides</name>
    <dbReference type="NCBI Taxonomy" id="34282"/>
    <lineage>
        <taxon>Eukaryota</taxon>
        <taxon>Viridiplantae</taxon>
        <taxon>Streptophyta</taxon>
        <taxon>Embryophyta</taxon>
        <taxon>Tracheophyta</taxon>
        <taxon>Spermatophyta</taxon>
        <taxon>Magnoliopsida</taxon>
        <taxon>eudicotyledons</taxon>
        <taxon>Gunneridae</taxon>
        <taxon>Pentapetalae</taxon>
        <taxon>rosids</taxon>
        <taxon>malvids</taxon>
        <taxon>Malvales</taxon>
        <taxon>Malvaceae</taxon>
        <taxon>Malvoideae</taxon>
        <taxon>Gossypium</taxon>
    </lineage>
</organism>
<protein>
    <recommendedName>
        <fullName evidence="3">RNase H type-1 domain-containing protein</fullName>
    </recommendedName>
</protein>
<evidence type="ECO:0008006" key="3">
    <source>
        <dbReference type="Google" id="ProtNLM"/>
    </source>
</evidence>
<name>A0A7J9D7U9_GOSGO</name>
<evidence type="ECO:0000313" key="1">
    <source>
        <dbReference type="EMBL" id="MBA0756741.1"/>
    </source>
</evidence>
<gene>
    <name evidence="1" type="ORF">Gogos_020339</name>
</gene>
<dbReference type="AlphaFoldDB" id="A0A7J9D7U9"/>
<dbReference type="OrthoDB" id="947756at2759"/>
<dbReference type="Proteomes" id="UP000593579">
    <property type="component" value="Unassembled WGS sequence"/>
</dbReference>
<dbReference type="EMBL" id="JABEZY010320882">
    <property type="protein sequence ID" value="MBA0756741.1"/>
    <property type="molecule type" value="Genomic_DNA"/>
</dbReference>
<comment type="caution">
    <text evidence="1">The sequence shown here is derived from an EMBL/GenBank/DDBJ whole genome shotgun (WGS) entry which is preliminary data.</text>
</comment>
<sequence>MVPPVIPLISTNKKWMKQSIAYVKINIDAAISNGGVGFSVISRDSNGFVIRDVTALKTNSWMQTGQKWMLL</sequence>